<dbReference type="EMBL" id="JAGINW010000001">
    <property type="protein sequence ID" value="MBP2320796.1"/>
    <property type="molecule type" value="Genomic_DNA"/>
</dbReference>
<feature type="domain" description="Nudix hydrolase" evidence="12">
    <location>
        <begin position="108"/>
        <end position="230"/>
    </location>
</feature>
<evidence type="ECO:0000256" key="10">
    <source>
        <dbReference type="ARBA" id="ARBA00035861"/>
    </source>
</evidence>
<dbReference type="GO" id="GO:0035539">
    <property type="term" value="F:8-oxo-7,8-dihydrodeoxyguanosine triphosphate pyrophosphatase activity"/>
    <property type="evidence" value="ECO:0007669"/>
    <property type="project" value="UniProtKB-EC"/>
</dbReference>
<accession>A0ABS4T901</accession>
<dbReference type="Pfam" id="PF00293">
    <property type="entry name" value="NUDIX"/>
    <property type="match status" value="1"/>
</dbReference>
<dbReference type="PROSITE" id="PS51462">
    <property type="entry name" value="NUDIX"/>
    <property type="match status" value="1"/>
</dbReference>
<evidence type="ECO:0000256" key="3">
    <source>
        <dbReference type="ARBA" id="ARBA00022457"/>
    </source>
</evidence>
<dbReference type="CDD" id="cd03425">
    <property type="entry name" value="NUDIX_MutT_NudA_like"/>
    <property type="match status" value="1"/>
</dbReference>
<dbReference type="Gene3D" id="3.90.79.10">
    <property type="entry name" value="Nucleoside Triphosphate Pyrophosphohydrolase"/>
    <property type="match status" value="1"/>
</dbReference>
<evidence type="ECO:0000256" key="11">
    <source>
        <dbReference type="ARBA" id="ARBA00038905"/>
    </source>
</evidence>
<protein>
    <recommendedName>
        <fullName evidence="11">8-oxo-dGTP diphosphatase</fullName>
        <ecNumber evidence="11">3.6.1.55</ecNumber>
    </recommendedName>
</protein>
<dbReference type="SUPFAM" id="SSF55811">
    <property type="entry name" value="Nudix"/>
    <property type="match status" value="1"/>
</dbReference>
<evidence type="ECO:0000313" key="13">
    <source>
        <dbReference type="EMBL" id="MBP2320796.1"/>
    </source>
</evidence>
<evidence type="ECO:0000256" key="8">
    <source>
        <dbReference type="ARBA" id="ARBA00022842"/>
    </source>
</evidence>
<evidence type="ECO:0000259" key="12">
    <source>
        <dbReference type="PROSITE" id="PS51462"/>
    </source>
</evidence>
<dbReference type="Proteomes" id="UP001519332">
    <property type="component" value="Unassembled WGS sequence"/>
</dbReference>
<dbReference type="InterPro" id="IPR020476">
    <property type="entry name" value="Nudix_hydrolase"/>
</dbReference>
<dbReference type="PANTHER" id="PTHR47707:SF1">
    <property type="entry name" value="NUDIX HYDROLASE FAMILY PROTEIN"/>
    <property type="match status" value="1"/>
</dbReference>
<dbReference type="InterPro" id="IPR015797">
    <property type="entry name" value="NUDIX_hydrolase-like_dom_sf"/>
</dbReference>
<comment type="caution">
    <text evidence="13">The sequence shown here is derived from an EMBL/GenBank/DDBJ whole genome shotgun (WGS) entry which is preliminary data.</text>
</comment>
<dbReference type="InterPro" id="IPR000086">
    <property type="entry name" value="NUDIX_hydrolase_dom"/>
</dbReference>
<evidence type="ECO:0000256" key="5">
    <source>
        <dbReference type="ARBA" id="ARBA00022723"/>
    </source>
</evidence>
<keyword evidence="8" id="KW-0460">Magnesium</keyword>
<dbReference type="EC" id="3.6.1.55" evidence="11"/>
<gene>
    <name evidence="13" type="ORF">JOF56_001181</name>
</gene>
<keyword evidence="9" id="KW-0234">DNA repair</keyword>
<keyword evidence="7 13" id="KW-0378">Hydrolase</keyword>
<name>A0ABS4T901_9PSEU</name>
<evidence type="ECO:0000256" key="9">
    <source>
        <dbReference type="ARBA" id="ARBA00023204"/>
    </source>
</evidence>
<evidence type="ECO:0000256" key="6">
    <source>
        <dbReference type="ARBA" id="ARBA00022763"/>
    </source>
</evidence>
<evidence type="ECO:0000256" key="4">
    <source>
        <dbReference type="ARBA" id="ARBA00022705"/>
    </source>
</evidence>
<dbReference type="InterPro" id="IPR047127">
    <property type="entry name" value="MutT-like"/>
</dbReference>
<dbReference type="PANTHER" id="PTHR47707">
    <property type="entry name" value="8-OXO-DGTP DIPHOSPHATASE"/>
    <property type="match status" value="1"/>
</dbReference>
<organism evidence="13 14">
    <name type="scientific">Kibdelosporangium banguiense</name>
    <dbReference type="NCBI Taxonomy" id="1365924"/>
    <lineage>
        <taxon>Bacteria</taxon>
        <taxon>Bacillati</taxon>
        <taxon>Actinomycetota</taxon>
        <taxon>Actinomycetes</taxon>
        <taxon>Pseudonocardiales</taxon>
        <taxon>Pseudonocardiaceae</taxon>
        <taxon>Kibdelosporangium</taxon>
    </lineage>
</organism>
<keyword evidence="6" id="KW-0227">DNA damage</keyword>
<comment type="catalytic activity">
    <reaction evidence="10">
        <text>8-oxo-dGTP + H2O = 8-oxo-dGMP + diphosphate + H(+)</text>
        <dbReference type="Rhea" id="RHEA:31575"/>
        <dbReference type="ChEBI" id="CHEBI:15377"/>
        <dbReference type="ChEBI" id="CHEBI:15378"/>
        <dbReference type="ChEBI" id="CHEBI:33019"/>
        <dbReference type="ChEBI" id="CHEBI:63224"/>
        <dbReference type="ChEBI" id="CHEBI:77896"/>
        <dbReference type="EC" id="3.6.1.55"/>
    </reaction>
</comment>
<proteinExistence type="inferred from homology"/>
<keyword evidence="4" id="KW-0235">DNA replication</keyword>
<reference evidence="13 14" key="1">
    <citation type="submission" date="2021-03" db="EMBL/GenBank/DDBJ databases">
        <title>Sequencing the genomes of 1000 actinobacteria strains.</title>
        <authorList>
            <person name="Klenk H.-P."/>
        </authorList>
    </citation>
    <scope>NUCLEOTIDE SEQUENCE [LARGE SCALE GENOMIC DNA]</scope>
    <source>
        <strain evidence="13 14">DSM 46670</strain>
    </source>
</reference>
<dbReference type="PRINTS" id="PR00502">
    <property type="entry name" value="NUDIXFAMILY"/>
</dbReference>
<evidence type="ECO:0000256" key="1">
    <source>
        <dbReference type="ARBA" id="ARBA00001946"/>
    </source>
</evidence>
<comment type="similarity">
    <text evidence="2">Belongs to the Nudix hydrolase family.</text>
</comment>
<comment type="cofactor">
    <cofactor evidence="1">
        <name>Mg(2+)</name>
        <dbReference type="ChEBI" id="CHEBI:18420"/>
    </cofactor>
</comment>
<evidence type="ECO:0000256" key="7">
    <source>
        <dbReference type="ARBA" id="ARBA00022801"/>
    </source>
</evidence>
<evidence type="ECO:0000313" key="14">
    <source>
        <dbReference type="Proteomes" id="UP001519332"/>
    </source>
</evidence>
<sequence length="234" mass="24980">MPILRTTALVDAPARLVSAAVIELASSRSEVVDVHESGMTAVLREGPFSSARLTGQCAVTGAGTLLTCELDWVSRNAVLDGFTVRRPMLSLLEAVTEGAKARAEALTGARVVVGTAIVRDRRLLAQQRAFPAEVAGLWELPGGRVEPGESDQEAVRRECAEELGITVVPGEAVGPDVILPSGKLLRIYRASTDGEPVAVEHKALRWLSAGDLTDVDWLPADRLLLPVFRTLLKS</sequence>
<evidence type="ECO:0000256" key="2">
    <source>
        <dbReference type="ARBA" id="ARBA00005582"/>
    </source>
</evidence>
<keyword evidence="3" id="KW-0515">Mutator protein</keyword>
<keyword evidence="14" id="KW-1185">Reference proteome</keyword>
<keyword evidence="5" id="KW-0479">Metal-binding</keyword>